<dbReference type="GO" id="GO:0035556">
    <property type="term" value="P:intracellular signal transduction"/>
    <property type="evidence" value="ECO:0007669"/>
    <property type="project" value="InterPro"/>
</dbReference>
<sequence length="565" mass="63582">MGDTSWVLDIGATHHLTSDLNNLTIHNPFTGGDKVIVRDGKGLSIANIVCNDFAQTMAPLLNFIIFILCAKHKGFLCLDMAFSRMYASYHIVFDETRFPFLTRSLSFQLVSPSNSSSTLRDSSILSIPTQSSRNLNNPQPNISSSITVPIDFVPISTSSDFLLVPSNPSFSPTLPQSFSPTSNANPPLLPNRTIVTRSQNGIFKPKKIFNLVVQTTAHEPSSFKESMLHHDWQTTMKTEYVALLSNSTWSLVPKSVDKCIIGCKWIYKLKLKVDGSIDRFKDRLVAKGFNQTYGIDYFETFCLVVKPTTIQLVLSLAISRGWLVKQLDVNKSFLNGELEEEVYMVQLPGVEVCWQGSSLHISQTKYIQDLLNRVGLADCKPIVTPMTTSHTLFVFDGSILADPSQYRNIVGALQYCTITRPDISFSVNKPCQFMQSPTDLHWQVDKRLLRCLKGTTSFGLSFHYSLDLQLTTYADTNWASCLDDRRSTSGHCIFFGSNLVSWSFSKQKVVSRFNTKIEYRALANATFEFQWIQHLLQELSISPSSSPIMFYDHISCCQSYFSFSS</sequence>
<dbReference type="EMBL" id="QGNW01000028">
    <property type="protein sequence ID" value="RVX12213.1"/>
    <property type="molecule type" value="Genomic_DNA"/>
</dbReference>
<evidence type="ECO:0000313" key="3">
    <source>
        <dbReference type="Proteomes" id="UP000288805"/>
    </source>
</evidence>
<organism evidence="2 3">
    <name type="scientific">Vitis vinifera</name>
    <name type="common">Grape</name>
    <dbReference type="NCBI Taxonomy" id="29760"/>
    <lineage>
        <taxon>Eukaryota</taxon>
        <taxon>Viridiplantae</taxon>
        <taxon>Streptophyta</taxon>
        <taxon>Embryophyta</taxon>
        <taxon>Tracheophyta</taxon>
        <taxon>Spermatophyta</taxon>
        <taxon>Magnoliopsida</taxon>
        <taxon>eudicotyledons</taxon>
        <taxon>Gunneridae</taxon>
        <taxon>Pentapetalae</taxon>
        <taxon>rosids</taxon>
        <taxon>Vitales</taxon>
        <taxon>Vitaceae</taxon>
        <taxon>Viteae</taxon>
        <taxon>Vitis</taxon>
    </lineage>
</organism>
<dbReference type="PROSITE" id="PS50186">
    <property type="entry name" value="DEP"/>
    <property type="match status" value="1"/>
</dbReference>
<dbReference type="AlphaFoldDB" id="A0A438JTC4"/>
<dbReference type="InterPro" id="IPR013103">
    <property type="entry name" value="RVT_2"/>
</dbReference>
<dbReference type="PANTHER" id="PTHR11439">
    <property type="entry name" value="GAG-POL-RELATED RETROTRANSPOSON"/>
    <property type="match status" value="1"/>
</dbReference>
<dbReference type="PANTHER" id="PTHR11439:SF455">
    <property type="entry name" value="RLK (RECEPTOR-LIKE PROTEIN KINASE) 8, PUTATIVE-RELATED"/>
    <property type="match status" value="1"/>
</dbReference>
<name>A0A438JTC4_VITVI</name>
<evidence type="ECO:0000313" key="2">
    <source>
        <dbReference type="EMBL" id="RVX12213.1"/>
    </source>
</evidence>
<dbReference type="InterPro" id="IPR000591">
    <property type="entry name" value="DEP_dom"/>
</dbReference>
<dbReference type="CDD" id="cd09272">
    <property type="entry name" value="RNase_HI_RT_Ty1"/>
    <property type="match status" value="1"/>
</dbReference>
<accession>A0A438JTC4</accession>
<dbReference type="Proteomes" id="UP000288805">
    <property type="component" value="Unassembled WGS sequence"/>
</dbReference>
<protein>
    <submittedName>
        <fullName evidence="2">Retrovirus-related Pol polyprotein from transposon RE2</fullName>
    </submittedName>
</protein>
<comment type="caution">
    <text evidence="2">The sequence shown here is derived from an EMBL/GenBank/DDBJ whole genome shotgun (WGS) entry which is preliminary data.</text>
</comment>
<reference evidence="2 3" key="1">
    <citation type="journal article" date="2018" name="PLoS Genet.">
        <title>Population sequencing reveals clonal diversity and ancestral inbreeding in the grapevine cultivar Chardonnay.</title>
        <authorList>
            <person name="Roach M.J."/>
            <person name="Johnson D.L."/>
            <person name="Bohlmann J."/>
            <person name="van Vuuren H.J."/>
            <person name="Jones S.J."/>
            <person name="Pretorius I.S."/>
            <person name="Schmidt S.A."/>
            <person name="Borneman A.R."/>
        </authorList>
    </citation>
    <scope>NUCLEOTIDE SEQUENCE [LARGE SCALE GENOMIC DNA]</scope>
    <source>
        <strain evidence="3">cv. Chardonnay</strain>
        <tissue evidence="2">Leaf</tissue>
    </source>
</reference>
<dbReference type="InterPro" id="IPR043502">
    <property type="entry name" value="DNA/RNA_pol_sf"/>
</dbReference>
<dbReference type="SUPFAM" id="SSF56672">
    <property type="entry name" value="DNA/RNA polymerases"/>
    <property type="match status" value="1"/>
</dbReference>
<proteinExistence type="predicted"/>
<evidence type="ECO:0000259" key="1">
    <source>
        <dbReference type="PROSITE" id="PS50186"/>
    </source>
</evidence>
<dbReference type="Pfam" id="PF07727">
    <property type="entry name" value="RVT_2"/>
    <property type="match status" value="1"/>
</dbReference>
<gene>
    <name evidence="2" type="primary">RE2_780</name>
    <name evidence="2" type="ORF">CK203_010419</name>
</gene>
<feature type="domain" description="DEP" evidence="1">
    <location>
        <begin position="494"/>
        <end position="565"/>
    </location>
</feature>